<feature type="compositionally biased region" description="Acidic residues" evidence="1">
    <location>
        <begin position="85"/>
        <end position="94"/>
    </location>
</feature>
<protein>
    <submittedName>
        <fullName evidence="2">Uncharacterized protein</fullName>
    </submittedName>
</protein>
<proteinExistence type="predicted"/>
<name>A0A9P5X1F1_9AGAR</name>
<dbReference type="OrthoDB" id="3067824at2759"/>
<dbReference type="Proteomes" id="UP000807342">
    <property type="component" value="Unassembled WGS sequence"/>
</dbReference>
<feature type="region of interest" description="Disordered" evidence="1">
    <location>
        <begin position="41"/>
        <end position="109"/>
    </location>
</feature>
<accession>A0A9P5X1F1</accession>
<gene>
    <name evidence="2" type="ORF">P691DRAFT_766093</name>
</gene>
<keyword evidence="3" id="KW-1185">Reference proteome</keyword>
<dbReference type="AlphaFoldDB" id="A0A9P5X1F1"/>
<organism evidence="2 3">
    <name type="scientific">Macrolepiota fuliginosa MF-IS2</name>
    <dbReference type="NCBI Taxonomy" id="1400762"/>
    <lineage>
        <taxon>Eukaryota</taxon>
        <taxon>Fungi</taxon>
        <taxon>Dikarya</taxon>
        <taxon>Basidiomycota</taxon>
        <taxon>Agaricomycotina</taxon>
        <taxon>Agaricomycetes</taxon>
        <taxon>Agaricomycetidae</taxon>
        <taxon>Agaricales</taxon>
        <taxon>Agaricineae</taxon>
        <taxon>Agaricaceae</taxon>
        <taxon>Macrolepiota</taxon>
    </lineage>
</organism>
<evidence type="ECO:0000313" key="2">
    <source>
        <dbReference type="EMBL" id="KAF9441597.1"/>
    </source>
</evidence>
<dbReference type="EMBL" id="MU151846">
    <property type="protein sequence ID" value="KAF9441597.1"/>
    <property type="molecule type" value="Genomic_DNA"/>
</dbReference>
<sequence>MPCTHVHLCINCGNKHAADDHCCPYWQHRFNRSWIQDRAIRDASAHKGVPPPPSTPCSNKTPLRDRTLRPPHQGAPQPSLPPIHEDDEGDDDDMAPFSLALDDDYDFHE</sequence>
<reference evidence="2" key="1">
    <citation type="submission" date="2020-11" db="EMBL/GenBank/DDBJ databases">
        <authorList>
            <consortium name="DOE Joint Genome Institute"/>
            <person name="Ahrendt S."/>
            <person name="Riley R."/>
            <person name="Andreopoulos W."/>
            <person name="Labutti K."/>
            <person name="Pangilinan J."/>
            <person name="Ruiz-Duenas F.J."/>
            <person name="Barrasa J.M."/>
            <person name="Sanchez-Garcia M."/>
            <person name="Camarero S."/>
            <person name="Miyauchi S."/>
            <person name="Serrano A."/>
            <person name="Linde D."/>
            <person name="Babiker R."/>
            <person name="Drula E."/>
            <person name="Ayuso-Fernandez I."/>
            <person name="Pacheco R."/>
            <person name="Padilla G."/>
            <person name="Ferreira P."/>
            <person name="Barriuso J."/>
            <person name="Kellner H."/>
            <person name="Castanera R."/>
            <person name="Alfaro M."/>
            <person name="Ramirez L."/>
            <person name="Pisabarro A.G."/>
            <person name="Kuo A."/>
            <person name="Tritt A."/>
            <person name="Lipzen A."/>
            <person name="He G."/>
            <person name="Yan M."/>
            <person name="Ng V."/>
            <person name="Cullen D."/>
            <person name="Martin F."/>
            <person name="Rosso M.-N."/>
            <person name="Henrissat B."/>
            <person name="Hibbett D."/>
            <person name="Martinez A.T."/>
            <person name="Grigoriev I.V."/>
        </authorList>
    </citation>
    <scope>NUCLEOTIDE SEQUENCE</scope>
    <source>
        <strain evidence="2">MF-IS2</strain>
    </source>
</reference>
<evidence type="ECO:0000313" key="3">
    <source>
        <dbReference type="Proteomes" id="UP000807342"/>
    </source>
</evidence>
<comment type="caution">
    <text evidence="2">The sequence shown here is derived from an EMBL/GenBank/DDBJ whole genome shotgun (WGS) entry which is preliminary data.</text>
</comment>
<evidence type="ECO:0000256" key="1">
    <source>
        <dbReference type="SAM" id="MobiDB-lite"/>
    </source>
</evidence>